<protein>
    <submittedName>
        <fullName evidence="8">Retrovirus-related Pol polyprotein from transposon 17.6</fullName>
    </submittedName>
</protein>
<dbReference type="InterPro" id="IPR001584">
    <property type="entry name" value="Integrase_cat-core"/>
</dbReference>
<keyword evidence="6" id="KW-0695">RNA-directed DNA polymerase</keyword>
<dbReference type="AlphaFoldDB" id="A0A438HV13"/>
<keyword evidence="1" id="KW-0808">Transferase</keyword>
<dbReference type="Proteomes" id="UP000288805">
    <property type="component" value="Unassembled WGS sequence"/>
</dbReference>
<dbReference type="InterPro" id="IPR043502">
    <property type="entry name" value="DNA/RNA_pol_sf"/>
</dbReference>
<keyword evidence="2" id="KW-0548">Nucleotidyltransferase</keyword>
<feature type="domain" description="Integrase catalytic" evidence="7">
    <location>
        <begin position="334"/>
        <end position="406"/>
    </location>
</feature>
<keyword evidence="5" id="KW-0378">Hydrolase</keyword>
<dbReference type="SUPFAM" id="SSF53098">
    <property type="entry name" value="Ribonuclease H-like"/>
    <property type="match status" value="1"/>
</dbReference>
<evidence type="ECO:0000256" key="6">
    <source>
        <dbReference type="ARBA" id="ARBA00022918"/>
    </source>
</evidence>
<sequence>MRRRHKTVKEEAPKLILKPLPTELKYAYLEENKKCPVVISSSLTTPQEECLLEVLRRFRQPQRRLNPHMQEVVRAEVLKLLQAGIIYPYQIAHVLNWEKCHFMVHQGIVLGHIISKKGIEVDKAKVELIVKLPSPTTVKGVRQFLGHVGFYRRFIKDFSKLSKPLCELLVKDAKFELFLSKRGWKAYVIYYASKTLNEVQRNYTTTEKELLAVVFALDKFRAYLVGSFIVVFTDHSALKYLLTKQDAKARLIRWILLLQEFNLQIKDKKGVENVVADHLSRLDIAHNSHVTGEVPRSVLNKSNRGSSVIATKAHVEATLPLKNSHEGVAIRNQMPMNPILIVDLFDVWGIDFMGPFPMSFGNSYILVGVDYVSKWVEAIRVNTMTTELFSSFSKRTSSQDLGCPRP</sequence>
<dbReference type="SUPFAM" id="SSF56672">
    <property type="entry name" value="DNA/RNA polymerases"/>
    <property type="match status" value="1"/>
</dbReference>
<dbReference type="Gene3D" id="3.30.70.270">
    <property type="match status" value="2"/>
</dbReference>
<evidence type="ECO:0000313" key="9">
    <source>
        <dbReference type="Proteomes" id="UP000288805"/>
    </source>
</evidence>
<dbReference type="CDD" id="cd09274">
    <property type="entry name" value="RNase_HI_RT_Ty3"/>
    <property type="match status" value="1"/>
</dbReference>
<dbReference type="PROSITE" id="PS50994">
    <property type="entry name" value="INTEGRASE"/>
    <property type="match status" value="1"/>
</dbReference>
<evidence type="ECO:0000259" key="7">
    <source>
        <dbReference type="PROSITE" id="PS50994"/>
    </source>
</evidence>
<dbReference type="GO" id="GO:0016787">
    <property type="term" value="F:hydrolase activity"/>
    <property type="evidence" value="ECO:0007669"/>
    <property type="project" value="UniProtKB-KW"/>
</dbReference>
<dbReference type="EMBL" id="QGNW01000175">
    <property type="protein sequence ID" value="RVW88286.1"/>
    <property type="molecule type" value="Genomic_DNA"/>
</dbReference>
<organism evidence="8 9">
    <name type="scientific">Vitis vinifera</name>
    <name type="common">Grape</name>
    <dbReference type="NCBI Taxonomy" id="29760"/>
    <lineage>
        <taxon>Eukaryota</taxon>
        <taxon>Viridiplantae</taxon>
        <taxon>Streptophyta</taxon>
        <taxon>Embryophyta</taxon>
        <taxon>Tracheophyta</taxon>
        <taxon>Spermatophyta</taxon>
        <taxon>Magnoliopsida</taxon>
        <taxon>eudicotyledons</taxon>
        <taxon>Gunneridae</taxon>
        <taxon>Pentapetalae</taxon>
        <taxon>rosids</taxon>
        <taxon>Vitales</taxon>
        <taxon>Vitaceae</taxon>
        <taxon>Viteae</taxon>
        <taxon>Vitis</taxon>
    </lineage>
</organism>
<evidence type="ECO:0000256" key="5">
    <source>
        <dbReference type="ARBA" id="ARBA00022801"/>
    </source>
</evidence>
<name>A0A438HV13_VITVI</name>
<dbReference type="InterPro" id="IPR036397">
    <property type="entry name" value="RNaseH_sf"/>
</dbReference>
<keyword evidence="4" id="KW-0255">Endonuclease</keyword>
<dbReference type="PANTHER" id="PTHR34072">
    <property type="entry name" value="ENZYMATIC POLYPROTEIN-RELATED"/>
    <property type="match status" value="1"/>
</dbReference>
<dbReference type="GO" id="GO:0015074">
    <property type="term" value="P:DNA integration"/>
    <property type="evidence" value="ECO:0007669"/>
    <property type="project" value="InterPro"/>
</dbReference>
<dbReference type="InterPro" id="IPR012337">
    <property type="entry name" value="RNaseH-like_sf"/>
</dbReference>
<dbReference type="InterPro" id="IPR041373">
    <property type="entry name" value="RT_RNaseH"/>
</dbReference>
<dbReference type="GO" id="GO:0004519">
    <property type="term" value="F:endonuclease activity"/>
    <property type="evidence" value="ECO:0007669"/>
    <property type="project" value="UniProtKB-KW"/>
</dbReference>
<evidence type="ECO:0000256" key="1">
    <source>
        <dbReference type="ARBA" id="ARBA00022679"/>
    </source>
</evidence>
<evidence type="ECO:0000256" key="4">
    <source>
        <dbReference type="ARBA" id="ARBA00022759"/>
    </source>
</evidence>
<proteinExistence type="predicted"/>
<evidence type="ECO:0000313" key="8">
    <source>
        <dbReference type="EMBL" id="RVW88286.1"/>
    </source>
</evidence>
<keyword evidence="3" id="KW-0540">Nuclease</keyword>
<evidence type="ECO:0000256" key="2">
    <source>
        <dbReference type="ARBA" id="ARBA00022695"/>
    </source>
</evidence>
<dbReference type="Gene3D" id="3.30.420.10">
    <property type="entry name" value="Ribonuclease H-like superfamily/Ribonuclease H"/>
    <property type="match status" value="1"/>
</dbReference>
<comment type="caution">
    <text evidence="8">The sequence shown here is derived from an EMBL/GenBank/DDBJ whole genome shotgun (WGS) entry which is preliminary data.</text>
</comment>
<evidence type="ECO:0000256" key="3">
    <source>
        <dbReference type="ARBA" id="ARBA00022722"/>
    </source>
</evidence>
<dbReference type="Pfam" id="PF17917">
    <property type="entry name" value="RT_RNaseH"/>
    <property type="match status" value="1"/>
</dbReference>
<dbReference type="GO" id="GO:0003676">
    <property type="term" value="F:nucleic acid binding"/>
    <property type="evidence" value="ECO:0007669"/>
    <property type="project" value="InterPro"/>
</dbReference>
<dbReference type="GO" id="GO:0003964">
    <property type="term" value="F:RNA-directed DNA polymerase activity"/>
    <property type="evidence" value="ECO:0007669"/>
    <property type="project" value="UniProtKB-KW"/>
</dbReference>
<gene>
    <name evidence="8" type="primary">pol_2542</name>
    <name evidence="8" type="ORF">CK203_038721</name>
</gene>
<dbReference type="InterPro" id="IPR043128">
    <property type="entry name" value="Rev_trsase/Diguanyl_cyclase"/>
</dbReference>
<accession>A0A438HV13</accession>
<reference evidence="8 9" key="1">
    <citation type="journal article" date="2018" name="PLoS Genet.">
        <title>Population sequencing reveals clonal diversity and ancestral inbreeding in the grapevine cultivar Chardonnay.</title>
        <authorList>
            <person name="Roach M.J."/>
            <person name="Johnson D.L."/>
            <person name="Bohlmann J."/>
            <person name="van Vuuren H.J."/>
            <person name="Jones S.J."/>
            <person name="Pretorius I.S."/>
            <person name="Schmidt S.A."/>
            <person name="Borneman A.R."/>
        </authorList>
    </citation>
    <scope>NUCLEOTIDE SEQUENCE [LARGE SCALE GENOMIC DNA]</scope>
    <source>
        <strain evidence="9">cv. Chardonnay</strain>
        <tissue evidence="8">Leaf</tissue>
    </source>
</reference>
<dbReference type="PANTHER" id="PTHR34072:SF57">
    <property type="entry name" value="RNA-DIRECTED DNA POLYMERASE"/>
    <property type="match status" value="1"/>
</dbReference>